<dbReference type="InterPro" id="IPR026960">
    <property type="entry name" value="RVT-Znf"/>
</dbReference>
<evidence type="ECO:0000313" key="2">
    <source>
        <dbReference type="EMBL" id="KAK3219671.1"/>
    </source>
</evidence>
<comment type="caution">
    <text evidence="2">The sequence shown here is derived from an EMBL/GenBank/DDBJ whole genome shotgun (WGS) entry which is preliminary data.</text>
</comment>
<gene>
    <name evidence="2" type="ORF">Dsin_013641</name>
</gene>
<dbReference type="PANTHER" id="PTHR33116">
    <property type="entry name" value="REVERSE TRANSCRIPTASE ZINC-BINDING DOMAIN-CONTAINING PROTEIN-RELATED-RELATED"/>
    <property type="match status" value="1"/>
</dbReference>
<sequence>MKCLTKGGRLVLIKAVLSSIPTYFMLVFKMPVGVALSIEKLQRKYFWGDGVEKRKIHLVDCVTICKNKKMGGLGVGRMLDKNLSLLAKWVWRFVVHSLFAEGSRSKKILTNGLKVVVGNGERIRLWSELIWDSKPLKMAFPRIYALSQAKKGHLNKFGAWCGSKWSWNIILRRPPLDWEIEEEDNNSSFIPYGMVLVRRRWICSYWQLIRGRVMIKDVMARFGFGPSEINYVLCNAHTETIDHLVLHCVLSAKVWAACIKWWEIESCANETVTGCFYGWPSLCLNQSSGRAWEILFSTIVWSIWECRNSKIFNDKEAIVQQTVDIIKFRLVWWFKYFGKGTKDHISLMLLNVKDCCVNNIATKRTNSDFWTPLDSITAEIMVIHKEVEIVQASSSWCSCKMVISSDSMVAMSWVNSRYFGSLAHINTIYEIPNWLKLLGSAVVVFNLRASNSFTDSLAKKGSGNCGDFVRMMGS</sequence>
<dbReference type="PANTHER" id="PTHR33116:SF75">
    <property type="entry name" value="RIBONUCLEASE H PROTEIN"/>
    <property type="match status" value="1"/>
</dbReference>
<name>A0AAE0AKB4_9ROSI</name>
<proteinExistence type="predicted"/>
<reference evidence="2" key="1">
    <citation type="journal article" date="2023" name="Plant J.">
        <title>Genome sequences and population genomics provide insights into the demographic history, inbreeding, and mutation load of two 'living fossil' tree species of Dipteronia.</title>
        <authorList>
            <person name="Feng Y."/>
            <person name="Comes H.P."/>
            <person name="Chen J."/>
            <person name="Zhu S."/>
            <person name="Lu R."/>
            <person name="Zhang X."/>
            <person name="Li P."/>
            <person name="Qiu J."/>
            <person name="Olsen K.M."/>
            <person name="Qiu Y."/>
        </authorList>
    </citation>
    <scope>NUCLEOTIDE SEQUENCE</scope>
    <source>
        <strain evidence="2">NBL</strain>
    </source>
</reference>
<organism evidence="2 3">
    <name type="scientific">Dipteronia sinensis</name>
    <dbReference type="NCBI Taxonomy" id="43782"/>
    <lineage>
        <taxon>Eukaryota</taxon>
        <taxon>Viridiplantae</taxon>
        <taxon>Streptophyta</taxon>
        <taxon>Embryophyta</taxon>
        <taxon>Tracheophyta</taxon>
        <taxon>Spermatophyta</taxon>
        <taxon>Magnoliopsida</taxon>
        <taxon>eudicotyledons</taxon>
        <taxon>Gunneridae</taxon>
        <taxon>Pentapetalae</taxon>
        <taxon>rosids</taxon>
        <taxon>malvids</taxon>
        <taxon>Sapindales</taxon>
        <taxon>Sapindaceae</taxon>
        <taxon>Hippocastanoideae</taxon>
        <taxon>Acereae</taxon>
        <taxon>Dipteronia</taxon>
    </lineage>
</organism>
<dbReference type="AlphaFoldDB" id="A0AAE0AKB4"/>
<dbReference type="EMBL" id="JANJYJ010000004">
    <property type="protein sequence ID" value="KAK3219671.1"/>
    <property type="molecule type" value="Genomic_DNA"/>
</dbReference>
<dbReference type="Proteomes" id="UP001281410">
    <property type="component" value="Unassembled WGS sequence"/>
</dbReference>
<evidence type="ECO:0000313" key="3">
    <source>
        <dbReference type="Proteomes" id="UP001281410"/>
    </source>
</evidence>
<accession>A0AAE0AKB4</accession>
<evidence type="ECO:0000259" key="1">
    <source>
        <dbReference type="Pfam" id="PF13966"/>
    </source>
</evidence>
<dbReference type="Pfam" id="PF13966">
    <property type="entry name" value="zf-RVT"/>
    <property type="match status" value="1"/>
</dbReference>
<keyword evidence="3" id="KW-1185">Reference proteome</keyword>
<protein>
    <recommendedName>
        <fullName evidence="1">Reverse transcriptase zinc-binding domain-containing protein</fullName>
    </recommendedName>
</protein>
<feature type="domain" description="Reverse transcriptase zinc-binding" evidence="1">
    <location>
        <begin position="200"/>
        <end position="255"/>
    </location>
</feature>